<keyword evidence="2" id="KW-1185">Reference proteome</keyword>
<protein>
    <submittedName>
        <fullName evidence="1">Uncharacterized protein</fullName>
    </submittedName>
</protein>
<feature type="non-terminal residue" evidence="1">
    <location>
        <position position="24"/>
    </location>
</feature>
<dbReference type="EMBL" id="LSSN01001310">
    <property type="protein sequence ID" value="OMJ20171.1"/>
    <property type="molecule type" value="Genomic_DNA"/>
</dbReference>
<dbReference type="Proteomes" id="UP000187283">
    <property type="component" value="Unassembled WGS sequence"/>
</dbReference>
<evidence type="ECO:0000313" key="2">
    <source>
        <dbReference type="Proteomes" id="UP000187283"/>
    </source>
</evidence>
<dbReference type="AlphaFoldDB" id="A0A1R1XZR3"/>
<evidence type="ECO:0000313" key="1">
    <source>
        <dbReference type="EMBL" id="OMJ20171.1"/>
    </source>
</evidence>
<organism evidence="1 2">
    <name type="scientific">Smittium culicis</name>
    <dbReference type="NCBI Taxonomy" id="133412"/>
    <lineage>
        <taxon>Eukaryota</taxon>
        <taxon>Fungi</taxon>
        <taxon>Fungi incertae sedis</taxon>
        <taxon>Zoopagomycota</taxon>
        <taxon>Kickxellomycotina</taxon>
        <taxon>Harpellomycetes</taxon>
        <taxon>Harpellales</taxon>
        <taxon>Legeriomycetaceae</taxon>
        <taxon>Smittium</taxon>
    </lineage>
</organism>
<gene>
    <name evidence="1" type="ORF">AYI70_g4276</name>
</gene>
<accession>A0A1R1XZR3</accession>
<name>A0A1R1XZR3_9FUNG</name>
<sequence length="24" mass="2614">MYIFNKFPGSVASFMSSSTWPATG</sequence>
<proteinExistence type="predicted"/>
<reference evidence="1 2" key="1">
    <citation type="submission" date="2017-01" db="EMBL/GenBank/DDBJ databases">
        <authorList>
            <person name="Mah S.A."/>
            <person name="Swanson W.J."/>
            <person name="Moy G.W."/>
            <person name="Vacquier V.D."/>
        </authorList>
    </citation>
    <scope>NUCLEOTIDE SEQUENCE [LARGE SCALE GENOMIC DNA]</scope>
    <source>
        <strain evidence="1 2">GSMNP</strain>
    </source>
</reference>
<comment type="caution">
    <text evidence="1">The sequence shown here is derived from an EMBL/GenBank/DDBJ whole genome shotgun (WGS) entry which is preliminary data.</text>
</comment>